<dbReference type="VEuPathDB" id="AmoebaDB:DICPUDRAFT_91542"/>
<dbReference type="PANTHER" id="PTHR31137:SF29">
    <property type="entry name" value="PROTEIN PSIA-RELATED"/>
    <property type="match status" value="1"/>
</dbReference>
<protein>
    <recommendedName>
        <fullName evidence="7">PA14 domain-containing protein</fullName>
    </recommendedName>
</protein>
<dbReference type="InterPro" id="IPR037524">
    <property type="entry name" value="PA14/GLEYA"/>
</dbReference>
<feature type="domain" description="PA14" evidence="7">
    <location>
        <begin position="117"/>
        <end position="262"/>
    </location>
</feature>
<comment type="similarity">
    <text evidence="1">Belongs to the prespore-cell-inducing factor family.</text>
</comment>
<dbReference type="GO" id="GO:0005576">
    <property type="term" value="C:extracellular region"/>
    <property type="evidence" value="ECO:0000318"/>
    <property type="project" value="GO_Central"/>
</dbReference>
<reference evidence="9" key="1">
    <citation type="journal article" date="2011" name="Genome Biol.">
        <title>Comparative genomics of the social amoebae Dictyostelium discoideum and Dictyostelium purpureum.</title>
        <authorList>
            <consortium name="US DOE Joint Genome Institute (JGI-PGF)"/>
            <person name="Sucgang R."/>
            <person name="Kuo A."/>
            <person name="Tian X."/>
            <person name="Salerno W."/>
            <person name="Parikh A."/>
            <person name="Feasley C.L."/>
            <person name="Dalin E."/>
            <person name="Tu H."/>
            <person name="Huang E."/>
            <person name="Barry K."/>
            <person name="Lindquist E."/>
            <person name="Shapiro H."/>
            <person name="Bruce D."/>
            <person name="Schmutz J."/>
            <person name="Salamov A."/>
            <person name="Fey P."/>
            <person name="Gaudet P."/>
            <person name="Anjard C."/>
            <person name="Babu M.M."/>
            <person name="Basu S."/>
            <person name="Bushmanova Y."/>
            <person name="van der Wel H."/>
            <person name="Katoh-Kurasawa M."/>
            <person name="Dinh C."/>
            <person name="Coutinho P.M."/>
            <person name="Saito T."/>
            <person name="Elias M."/>
            <person name="Schaap P."/>
            <person name="Kay R.R."/>
            <person name="Henrissat B."/>
            <person name="Eichinger L."/>
            <person name="Rivero F."/>
            <person name="Putnam N.H."/>
            <person name="West C.M."/>
            <person name="Loomis W.F."/>
            <person name="Chisholm R.L."/>
            <person name="Shaulsky G."/>
            <person name="Strassmann J.E."/>
            <person name="Queller D.C."/>
            <person name="Kuspa A."/>
            <person name="Grigoriev I.V."/>
        </authorList>
    </citation>
    <scope>NUCLEOTIDE SEQUENCE [LARGE SCALE GENOMIC DNA]</scope>
    <source>
        <strain evidence="9">QSDP1</strain>
    </source>
</reference>
<proteinExistence type="inferred from homology"/>
<evidence type="ECO:0000256" key="2">
    <source>
        <dbReference type="ARBA" id="ARBA00022729"/>
    </source>
</evidence>
<dbReference type="PANTHER" id="PTHR31137">
    <property type="entry name" value="PROTEIN PSIB-RELATED-RELATED"/>
    <property type="match status" value="1"/>
</dbReference>
<dbReference type="InParanoid" id="F0ZE00"/>
<evidence type="ECO:0000313" key="8">
    <source>
        <dbReference type="EMBL" id="EGC37828.1"/>
    </source>
</evidence>
<gene>
    <name evidence="8" type="ORF">DICPUDRAFT_91542</name>
</gene>
<dbReference type="EMBL" id="GL870990">
    <property type="protein sequence ID" value="EGC37828.1"/>
    <property type="molecule type" value="Genomic_DNA"/>
</dbReference>
<keyword evidence="3" id="KW-0325">Glycoprotein</keyword>
<evidence type="ECO:0000256" key="3">
    <source>
        <dbReference type="ARBA" id="ARBA00023180"/>
    </source>
</evidence>
<dbReference type="InterPro" id="IPR051154">
    <property type="entry name" value="Prespore-cell_inducing_factor"/>
</dbReference>
<keyword evidence="5" id="KW-0812">Transmembrane</keyword>
<dbReference type="NCBIfam" id="TIGR02148">
    <property type="entry name" value="Fibro_Slime"/>
    <property type="match status" value="1"/>
</dbReference>
<organism evidence="8 9">
    <name type="scientific">Dictyostelium purpureum</name>
    <name type="common">Slime mold</name>
    <dbReference type="NCBI Taxonomy" id="5786"/>
    <lineage>
        <taxon>Eukaryota</taxon>
        <taxon>Amoebozoa</taxon>
        <taxon>Evosea</taxon>
        <taxon>Eumycetozoa</taxon>
        <taxon>Dictyostelia</taxon>
        <taxon>Dictyosteliales</taxon>
        <taxon>Dictyosteliaceae</taxon>
        <taxon>Dictyostelium</taxon>
    </lineage>
</organism>
<dbReference type="Pfam" id="PF00526">
    <property type="entry name" value="Dicty_CTDC"/>
    <property type="match status" value="2"/>
</dbReference>
<keyword evidence="9" id="KW-1185">Reference proteome</keyword>
<evidence type="ECO:0000256" key="4">
    <source>
        <dbReference type="SAM" id="MobiDB-lite"/>
    </source>
</evidence>
<dbReference type="InterPro" id="IPR011874">
    <property type="entry name" value="Fibro_Slime"/>
</dbReference>
<keyword evidence="5" id="KW-1133">Transmembrane helix</keyword>
<dbReference type="RefSeq" id="XP_003285673.1">
    <property type="nucleotide sequence ID" value="XM_003285625.1"/>
</dbReference>
<evidence type="ECO:0000256" key="1">
    <source>
        <dbReference type="ARBA" id="ARBA00008709"/>
    </source>
</evidence>
<name>F0ZE00_DICPU</name>
<dbReference type="GeneID" id="10499088"/>
<dbReference type="eggNOG" id="ENOG502RGIX">
    <property type="taxonomic scope" value="Eukaryota"/>
</dbReference>
<keyword evidence="5" id="KW-0472">Membrane</keyword>
<dbReference type="AlphaFoldDB" id="F0ZE00"/>
<feature type="region of interest" description="Disordered" evidence="4">
    <location>
        <begin position="700"/>
        <end position="722"/>
    </location>
</feature>
<dbReference type="FunCoup" id="F0ZE00">
    <property type="interactions" value="12"/>
</dbReference>
<accession>F0ZE00</accession>
<dbReference type="InterPro" id="IPR011658">
    <property type="entry name" value="PA14_dom"/>
</dbReference>
<feature type="signal peptide" evidence="6">
    <location>
        <begin position="1"/>
        <end position="21"/>
    </location>
</feature>
<dbReference type="Pfam" id="PF07691">
    <property type="entry name" value="PA14"/>
    <property type="match status" value="1"/>
</dbReference>
<dbReference type="PROSITE" id="PS51820">
    <property type="entry name" value="PA14"/>
    <property type="match status" value="1"/>
</dbReference>
<dbReference type="OrthoDB" id="19087at2759"/>
<feature type="transmembrane region" description="Helical" evidence="5">
    <location>
        <begin position="657"/>
        <end position="681"/>
    </location>
</feature>
<dbReference type="Proteomes" id="UP000001064">
    <property type="component" value="Unassembled WGS sequence"/>
</dbReference>
<evidence type="ECO:0000313" key="9">
    <source>
        <dbReference type="Proteomes" id="UP000001064"/>
    </source>
</evidence>
<keyword evidence="2 6" id="KW-0732">Signal</keyword>
<dbReference type="InterPro" id="IPR001673">
    <property type="entry name" value="S_mold_repeat"/>
</dbReference>
<evidence type="ECO:0000256" key="6">
    <source>
        <dbReference type="SAM" id="SignalP"/>
    </source>
</evidence>
<dbReference type="SMART" id="SM00758">
    <property type="entry name" value="PA14"/>
    <property type="match status" value="1"/>
</dbReference>
<evidence type="ECO:0000259" key="7">
    <source>
        <dbReference type="PROSITE" id="PS51820"/>
    </source>
</evidence>
<sequence length="722" mass="79130">MKLLNSLKLLTLLSLIYSVYGQSKPATQTINVQIYDQFPKYNKNFEPENGKLTKNIVKKNLNVIPELNYPSPNMQVNVDGRILSPKNFPYFFSPHQTSDLSDDSGLNYPLTMDLTLNYDEKNGVYIYDNQNFFPIDFKGFDQNATFRIYKDFEKPTQPYHNYHFCLKMNNKFTYQGNEVFNFIGDDDVWVFIDGKLVVDLGGLHEAESGNVDLTTLGLVKGKVYTFDFFYCERHTSKSTIRIETSIELFCAKLDYCGVCNGDGATCCNPITNCNDNNLCTIDSCPPVDITIDPSLPFNSYCNHMPQPDPFSGSKCYHGECNPKTGQWTQNFTSCPDKSNECKKTEPCDNNNGCMYSNICVDRCSVPNKCVGGKCITKTESDCAAELDGKADPCFIYSCNANSGCVKEPKCKKSDNPCEIITCNASSGKCENETLSGNDCCKDKCNLNKCQYGECNKADGSCIAKNLTSIDDGNLCTIDQCDPNNGNVTHTLINKCTGCMTCDPKTGGCIPKDSLCEDGNPCTDEKCSADPKSATNGVCNKKPTTKCDGGSKCKVYTCDMEKGCNSTALICPDKGKCQVGYCDEKLGCVYKKRECTSSAFCLEAECDEKFGCITYPKRCAADNSRCQEAICINATATEKGKCVSKDYDPKPFICKTAAVVSTAVVAGVVVAGAVALGAAIFAGKKGYDYWKDSQATKMTASNSNPLYEANPSGGENPLYANQG</sequence>
<dbReference type="KEGG" id="dpp:DICPUDRAFT_91542"/>
<dbReference type="OMA" id="PYHNYHF"/>
<evidence type="ECO:0000256" key="5">
    <source>
        <dbReference type="SAM" id="Phobius"/>
    </source>
</evidence>
<feature type="chain" id="PRO_5003265064" description="PA14 domain-containing protein" evidence="6">
    <location>
        <begin position="22"/>
        <end position="722"/>
    </location>
</feature>